<dbReference type="EMBL" id="CAEZVN010000038">
    <property type="protein sequence ID" value="CAB4631361.1"/>
    <property type="molecule type" value="Genomic_DNA"/>
</dbReference>
<accession>A0A6J6J3B4</accession>
<reference evidence="1" key="1">
    <citation type="submission" date="2020-05" db="EMBL/GenBank/DDBJ databases">
        <authorList>
            <person name="Chiriac C."/>
            <person name="Salcher M."/>
            <person name="Ghai R."/>
            <person name="Kavagutti S V."/>
        </authorList>
    </citation>
    <scope>NUCLEOTIDE SEQUENCE</scope>
</reference>
<protein>
    <submittedName>
        <fullName evidence="1">Unannotated protein</fullName>
    </submittedName>
</protein>
<organism evidence="1">
    <name type="scientific">freshwater metagenome</name>
    <dbReference type="NCBI Taxonomy" id="449393"/>
    <lineage>
        <taxon>unclassified sequences</taxon>
        <taxon>metagenomes</taxon>
        <taxon>ecological metagenomes</taxon>
    </lineage>
</organism>
<evidence type="ECO:0000313" key="1">
    <source>
        <dbReference type="EMBL" id="CAB4631361.1"/>
    </source>
</evidence>
<sequence length="37" mass="4589">MRWILKKFWFPILLVVLHFLSKKYPWAAKLKGILQKF</sequence>
<dbReference type="AlphaFoldDB" id="A0A6J6J3B4"/>
<proteinExistence type="predicted"/>
<gene>
    <name evidence="1" type="ORF">UFOPK2001_00537</name>
</gene>
<name>A0A6J6J3B4_9ZZZZ</name>